<comment type="catalytic activity">
    <reaction evidence="11">
        <text>sphinganine + NADP(+) = 3-oxosphinganine + NADPH + H(+)</text>
        <dbReference type="Rhea" id="RHEA:22640"/>
        <dbReference type="ChEBI" id="CHEBI:15378"/>
        <dbReference type="ChEBI" id="CHEBI:57783"/>
        <dbReference type="ChEBI" id="CHEBI:57817"/>
        <dbReference type="ChEBI" id="CHEBI:58299"/>
        <dbReference type="ChEBI" id="CHEBI:58349"/>
        <dbReference type="EC" id="1.1.1.102"/>
    </reaction>
    <physiologicalReaction direction="right-to-left" evidence="11">
        <dbReference type="Rhea" id="RHEA:22642"/>
    </physiologicalReaction>
</comment>
<evidence type="ECO:0000256" key="2">
    <source>
        <dbReference type="ARBA" id="ARBA00004760"/>
    </source>
</evidence>
<proteinExistence type="predicted"/>
<evidence type="ECO:0000256" key="1">
    <source>
        <dbReference type="ARBA" id="ARBA00004240"/>
    </source>
</evidence>
<keyword evidence="13" id="KW-0812">Transmembrane</keyword>
<evidence type="ECO:0000256" key="5">
    <source>
        <dbReference type="ARBA" id="ARBA00022857"/>
    </source>
</evidence>
<dbReference type="SMART" id="SM00822">
    <property type="entry name" value="PKS_KR"/>
    <property type="match status" value="1"/>
</dbReference>
<keyword evidence="8" id="KW-0443">Lipid metabolism</keyword>
<dbReference type="OrthoDB" id="10267115at2759"/>
<dbReference type="GO" id="GO:0030148">
    <property type="term" value="P:sphingolipid biosynthetic process"/>
    <property type="evidence" value="ECO:0007669"/>
    <property type="project" value="InterPro"/>
</dbReference>
<keyword evidence="6" id="KW-0746">Sphingolipid metabolism</keyword>
<dbReference type="KEGG" id="maw:19251482"/>
<evidence type="ECO:0000256" key="4">
    <source>
        <dbReference type="ARBA" id="ARBA00022824"/>
    </source>
</evidence>
<feature type="domain" description="Ketoreductase" evidence="14">
    <location>
        <begin position="134"/>
        <end position="332"/>
    </location>
</feature>
<dbReference type="GO" id="GO:0006666">
    <property type="term" value="P:3-keto-sphinganine metabolic process"/>
    <property type="evidence" value="ECO:0007669"/>
    <property type="project" value="InterPro"/>
</dbReference>
<name>E9EBC3_METAQ</name>
<dbReference type="FunCoup" id="E9EBC3">
    <property type="interactions" value="104"/>
</dbReference>
<dbReference type="InterPro" id="IPR045022">
    <property type="entry name" value="KDSR-like"/>
</dbReference>
<keyword evidence="5" id="KW-0521">NADP</keyword>
<dbReference type="eggNOG" id="KOG1210">
    <property type="taxonomic scope" value="Eukaryota"/>
</dbReference>
<comment type="subcellular location">
    <subcellularLocation>
        <location evidence="1">Endoplasmic reticulum</location>
    </subcellularLocation>
</comment>
<dbReference type="HOGENOM" id="CLU_010194_3_0_1"/>
<evidence type="ECO:0000256" key="3">
    <source>
        <dbReference type="ARBA" id="ARBA00004991"/>
    </source>
</evidence>
<accession>E9EBC3</accession>
<evidence type="ECO:0000256" key="12">
    <source>
        <dbReference type="SAM" id="MobiDB-lite"/>
    </source>
</evidence>
<dbReference type="AlphaFoldDB" id="E9EBC3"/>
<dbReference type="Gene3D" id="3.40.50.720">
    <property type="entry name" value="NAD(P)-binding Rossmann-like Domain"/>
    <property type="match status" value="1"/>
</dbReference>
<dbReference type="STRING" id="655827.E9EBC3"/>
<evidence type="ECO:0000313" key="15">
    <source>
        <dbReference type="EMBL" id="EFY86767.1"/>
    </source>
</evidence>
<evidence type="ECO:0000259" key="14">
    <source>
        <dbReference type="SMART" id="SM00822"/>
    </source>
</evidence>
<keyword evidence="16" id="KW-1185">Reference proteome</keyword>
<evidence type="ECO:0000256" key="7">
    <source>
        <dbReference type="ARBA" id="ARBA00023002"/>
    </source>
</evidence>
<dbReference type="Proteomes" id="UP000002499">
    <property type="component" value="Unassembled WGS sequence"/>
</dbReference>
<dbReference type="SUPFAM" id="SSF51735">
    <property type="entry name" value="NAD(P)-binding Rossmann-fold domains"/>
    <property type="match status" value="1"/>
</dbReference>
<evidence type="ECO:0000256" key="6">
    <source>
        <dbReference type="ARBA" id="ARBA00022919"/>
    </source>
</evidence>
<comment type="function">
    <text evidence="10">Catalyzes the reduction of 3'-oxosphinganine (3-ketodihydrosphingosine/KDS) to sphinganine (dihydrosphingosine/DHS), the second step of de novo sphingolipid biosynthesis.</text>
</comment>
<dbReference type="GO" id="GO:0047560">
    <property type="term" value="F:3-dehydrosphinganine reductase activity"/>
    <property type="evidence" value="ECO:0007669"/>
    <property type="project" value="UniProtKB-EC"/>
</dbReference>
<keyword evidence="4" id="KW-0256">Endoplasmic reticulum</keyword>
<reference evidence="15 16" key="1">
    <citation type="journal article" date="2011" name="PLoS Genet.">
        <title>Genome sequencing and comparative transcriptomics of the model entomopathogenic fungi Metarhizium anisopliae and M. acridum.</title>
        <authorList>
            <person name="Gao Q."/>
            <person name="Jin K."/>
            <person name="Ying S.H."/>
            <person name="Zhang Y."/>
            <person name="Xiao G."/>
            <person name="Shang Y."/>
            <person name="Duan Z."/>
            <person name="Hu X."/>
            <person name="Xie X.Q."/>
            <person name="Zhou G."/>
            <person name="Peng G."/>
            <person name="Luo Z."/>
            <person name="Huang W."/>
            <person name="Wang B."/>
            <person name="Fang W."/>
            <person name="Wang S."/>
            <person name="Zhong Y."/>
            <person name="Ma L.J."/>
            <person name="St Leger R.J."/>
            <person name="Zhao G.P."/>
            <person name="Pei Y."/>
            <person name="Feng M.G."/>
            <person name="Xia Y."/>
            <person name="Wang C."/>
        </authorList>
    </citation>
    <scope>NUCLEOTIDE SEQUENCE [LARGE SCALE GENOMIC DNA]</scope>
    <source>
        <strain evidence="15 16">CQMa 102</strain>
    </source>
</reference>
<dbReference type="EC" id="1.1.1.102" evidence="9"/>
<dbReference type="InterPro" id="IPR036291">
    <property type="entry name" value="NAD(P)-bd_dom_sf"/>
</dbReference>
<sequence>MLRAWRDVKQADPLLQPQLGPDTKEYDDEHFRPQLHPDSNSQHVFKSQHILFVNRKELLGHLVPAAPQLAPLHGPLRSTYVFPLDTDPDYPRNPTRILNHNGSLLGEQDARRGKGKSIVQLPPCCCHQLLTRLQTVLITGGSEGMGLSIAQQLAAKGANIILVSRSTAKLEEALKTVRASAKDPSQRFHHITADVSSPSYAAPLVAAATAWNNNQTPDIVWCCAGTSAPQLFAEMEMDSLRHHMDVNFYGTAEMSHAILRAWLSPSAPVAPEPKHLIMTTSAVALYTIPGYAPYAPSKWALRGLADTLSQEVMMYPQNVKVHVVYPGTILSPGFVREEQVKPEITKILEASDPRQTPDEVAAASIKGLENGDYFVTVNWLGNLMRLGMLGGSFRNNWVVDTLGAWLVAIIWIFVQPDLHGKIRAYRKKHGHPSART</sequence>
<dbReference type="EMBL" id="GL698539">
    <property type="protein sequence ID" value="EFY86767.1"/>
    <property type="molecule type" value="Genomic_DNA"/>
</dbReference>
<dbReference type="GO" id="GO:0005789">
    <property type="term" value="C:endoplasmic reticulum membrane"/>
    <property type="evidence" value="ECO:0007669"/>
    <property type="project" value="TreeGrafter"/>
</dbReference>
<dbReference type="InParanoid" id="E9EBC3"/>
<dbReference type="PANTHER" id="PTHR43550">
    <property type="entry name" value="3-KETODIHYDROSPHINGOSINE REDUCTASE"/>
    <property type="match status" value="1"/>
</dbReference>
<comment type="pathway">
    <text evidence="2">Lipid metabolism; sphingolipid metabolism.</text>
</comment>
<evidence type="ECO:0000256" key="9">
    <source>
        <dbReference type="ARBA" id="ARBA00026112"/>
    </source>
</evidence>
<comment type="pathway">
    <text evidence="3">Sphingolipid metabolism.</text>
</comment>
<dbReference type="InterPro" id="IPR002347">
    <property type="entry name" value="SDR_fam"/>
</dbReference>
<evidence type="ECO:0000256" key="10">
    <source>
        <dbReference type="ARBA" id="ARBA00044737"/>
    </source>
</evidence>
<evidence type="ECO:0000256" key="8">
    <source>
        <dbReference type="ARBA" id="ARBA00023098"/>
    </source>
</evidence>
<evidence type="ECO:0000313" key="16">
    <source>
        <dbReference type="Proteomes" id="UP000002499"/>
    </source>
</evidence>
<dbReference type="GeneID" id="19251482"/>
<dbReference type="CDD" id="cd08939">
    <property type="entry name" value="KDSR-like_SDR_c"/>
    <property type="match status" value="1"/>
</dbReference>
<dbReference type="Pfam" id="PF00106">
    <property type="entry name" value="adh_short"/>
    <property type="match status" value="1"/>
</dbReference>
<gene>
    <name evidence="15" type="ORF">MAC_07171</name>
</gene>
<keyword evidence="13" id="KW-1133">Transmembrane helix</keyword>
<feature type="region of interest" description="Disordered" evidence="12">
    <location>
        <begin position="12"/>
        <end position="39"/>
    </location>
</feature>
<evidence type="ECO:0000256" key="13">
    <source>
        <dbReference type="SAM" id="Phobius"/>
    </source>
</evidence>
<keyword evidence="7" id="KW-0560">Oxidoreductase</keyword>
<dbReference type="PRINTS" id="PR00081">
    <property type="entry name" value="GDHRDH"/>
</dbReference>
<dbReference type="InterPro" id="IPR057326">
    <property type="entry name" value="KR_dom"/>
</dbReference>
<organism evidence="16">
    <name type="scientific">Metarhizium acridum (strain CQMa 102)</name>
    <dbReference type="NCBI Taxonomy" id="655827"/>
    <lineage>
        <taxon>Eukaryota</taxon>
        <taxon>Fungi</taxon>
        <taxon>Dikarya</taxon>
        <taxon>Ascomycota</taxon>
        <taxon>Pezizomycotina</taxon>
        <taxon>Sordariomycetes</taxon>
        <taxon>Hypocreomycetidae</taxon>
        <taxon>Hypocreales</taxon>
        <taxon>Clavicipitaceae</taxon>
        <taxon>Metarhizium</taxon>
    </lineage>
</organism>
<protein>
    <recommendedName>
        <fullName evidence="9">3-dehydrosphinganine reductase</fullName>
        <ecNumber evidence="9">1.1.1.102</ecNumber>
    </recommendedName>
</protein>
<feature type="compositionally biased region" description="Basic and acidic residues" evidence="12">
    <location>
        <begin position="22"/>
        <end position="32"/>
    </location>
</feature>
<evidence type="ECO:0000256" key="11">
    <source>
        <dbReference type="ARBA" id="ARBA00048930"/>
    </source>
</evidence>
<feature type="transmembrane region" description="Helical" evidence="13">
    <location>
        <begin position="397"/>
        <end position="414"/>
    </location>
</feature>
<dbReference type="PANTHER" id="PTHR43550:SF3">
    <property type="entry name" value="3-KETODIHYDROSPHINGOSINE REDUCTASE"/>
    <property type="match status" value="1"/>
</dbReference>
<dbReference type="OMA" id="RSEARCH"/>
<keyword evidence="13" id="KW-0472">Membrane</keyword>